<dbReference type="InterPro" id="IPR036928">
    <property type="entry name" value="AS_sf"/>
</dbReference>
<reference evidence="1 2" key="1">
    <citation type="submission" date="2019-11" db="EMBL/GenBank/DDBJ databases">
        <authorList>
            <person name="Holert J."/>
        </authorList>
    </citation>
    <scope>NUCLEOTIDE SEQUENCE [LARGE SCALE GENOMIC DNA]</scope>
    <source>
        <strain evidence="1">SB11_3</strain>
    </source>
</reference>
<gene>
    <name evidence="1" type="ORF">OPDIPICF_01221</name>
</gene>
<evidence type="ECO:0000313" key="2">
    <source>
        <dbReference type="Proteomes" id="UP000441399"/>
    </source>
</evidence>
<dbReference type="AlphaFoldDB" id="A0A5S9PS95"/>
<dbReference type="EMBL" id="CACSIO010000012">
    <property type="protein sequence ID" value="CAA0107599.1"/>
    <property type="molecule type" value="Genomic_DNA"/>
</dbReference>
<keyword evidence="2" id="KW-1185">Reference proteome</keyword>
<evidence type="ECO:0000313" key="1">
    <source>
        <dbReference type="EMBL" id="CAA0107599.1"/>
    </source>
</evidence>
<dbReference type="SUPFAM" id="SSF75304">
    <property type="entry name" value="Amidase signature (AS) enzymes"/>
    <property type="match status" value="1"/>
</dbReference>
<dbReference type="Proteomes" id="UP000441399">
    <property type="component" value="Unassembled WGS sequence"/>
</dbReference>
<dbReference type="OrthoDB" id="8872210at2"/>
<proteinExistence type="predicted"/>
<accession>A0A5S9PS95</accession>
<organism evidence="1 2">
    <name type="scientific">BD1-7 clade bacterium</name>
    <dbReference type="NCBI Taxonomy" id="2029982"/>
    <lineage>
        <taxon>Bacteria</taxon>
        <taxon>Pseudomonadati</taxon>
        <taxon>Pseudomonadota</taxon>
        <taxon>Gammaproteobacteria</taxon>
        <taxon>Cellvibrionales</taxon>
        <taxon>Spongiibacteraceae</taxon>
        <taxon>BD1-7 clade</taxon>
    </lineage>
</organism>
<name>A0A5S9PS95_9GAMM</name>
<sequence>MSVRMYQNITELPVGVQFTAVMGHKKLSFQLAGQLEQARDWETRWPVMAA</sequence>
<protein>
    <submittedName>
        <fullName evidence="1">Uncharacterized protein</fullName>
    </submittedName>
</protein>
<dbReference type="Gene3D" id="3.90.1300.10">
    <property type="entry name" value="Amidase signature (AS) domain"/>
    <property type="match status" value="1"/>
</dbReference>